<dbReference type="Proteomes" id="UP000235145">
    <property type="component" value="Unassembled WGS sequence"/>
</dbReference>
<protein>
    <submittedName>
        <fullName evidence="2">Uncharacterized protein</fullName>
    </submittedName>
</protein>
<proteinExistence type="predicted"/>
<accession>A0A9R1VHK0</accession>
<feature type="compositionally biased region" description="Basic and acidic residues" evidence="1">
    <location>
        <begin position="1"/>
        <end position="14"/>
    </location>
</feature>
<feature type="region of interest" description="Disordered" evidence="1">
    <location>
        <begin position="42"/>
        <end position="75"/>
    </location>
</feature>
<gene>
    <name evidence="2" type="ORF">LSAT_V11C500260180</name>
</gene>
<evidence type="ECO:0000313" key="2">
    <source>
        <dbReference type="EMBL" id="KAJ0204851.1"/>
    </source>
</evidence>
<name>A0A9R1VHK0_LACSA</name>
<comment type="caution">
    <text evidence="2">The sequence shown here is derived from an EMBL/GenBank/DDBJ whole genome shotgun (WGS) entry which is preliminary data.</text>
</comment>
<dbReference type="EMBL" id="NBSK02000005">
    <property type="protein sequence ID" value="KAJ0204851.1"/>
    <property type="molecule type" value="Genomic_DNA"/>
</dbReference>
<feature type="compositionally biased region" description="Polar residues" evidence="1">
    <location>
        <begin position="52"/>
        <end position="68"/>
    </location>
</feature>
<sequence>MAKIVESHADDSHDNIGTLDADLPHADKDLKSEWDDTAMYQIPDQREKIHGVSNSEANDQSKSSTTDGFSFHHDPHDKISPIYPRLSGYSIYQGKLLKKQFMLPLMKTHSFIHDQVDHSSSILNELTYGPSDPVLELLPCDAEPVVPNVDQLISSQSISEDQTAIPEEAEP</sequence>
<dbReference type="AlphaFoldDB" id="A0A9R1VHK0"/>
<organism evidence="2 3">
    <name type="scientific">Lactuca sativa</name>
    <name type="common">Garden lettuce</name>
    <dbReference type="NCBI Taxonomy" id="4236"/>
    <lineage>
        <taxon>Eukaryota</taxon>
        <taxon>Viridiplantae</taxon>
        <taxon>Streptophyta</taxon>
        <taxon>Embryophyta</taxon>
        <taxon>Tracheophyta</taxon>
        <taxon>Spermatophyta</taxon>
        <taxon>Magnoliopsida</taxon>
        <taxon>eudicotyledons</taxon>
        <taxon>Gunneridae</taxon>
        <taxon>Pentapetalae</taxon>
        <taxon>asterids</taxon>
        <taxon>campanulids</taxon>
        <taxon>Asterales</taxon>
        <taxon>Asteraceae</taxon>
        <taxon>Cichorioideae</taxon>
        <taxon>Cichorieae</taxon>
        <taxon>Lactucinae</taxon>
        <taxon>Lactuca</taxon>
    </lineage>
</organism>
<reference evidence="2 3" key="1">
    <citation type="journal article" date="2017" name="Nat. Commun.">
        <title>Genome assembly with in vitro proximity ligation data and whole-genome triplication in lettuce.</title>
        <authorList>
            <person name="Reyes-Chin-Wo S."/>
            <person name="Wang Z."/>
            <person name="Yang X."/>
            <person name="Kozik A."/>
            <person name="Arikit S."/>
            <person name="Song C."/>
            <person name="Xia L."/>
            <person name="Froenicke L."/>
            <person name="Lavelle D.O."/>
            <person name="Truco M.J."/>
            <person name="Xia R."/>
            <person name="Zhu S."/>
            <person name="Xu C."/>
            <person name="Xu H."/>
            <person name="Xu X."/>
            <person name="Cox K."/>
            <person name="Korf I."/>
            <person name="Meyers B.C."/>
            <person name="Michelmore R.W."/>
        </authorList>
    </citation>
    <scope>NUCLEOTIDE SEQUENCE [LARGE SCALE GENOMIC DNA]</scope>
    <source>
        <strain evidence="3">cv. Salinas</strain>
        <tissue evidence="2">Seedlings</tissue>
    </source>
</reference>
<evidence type="ECO:0000313" key="3">
    <source>
        <dbReference type="Proteomes" id="UP000235145"/>
    </source>
</evidence>
<evidence type="ECO:0000256" key="1">
    <source>
        <dbReference type="SAM" id="MobiDB-lite"/>
    </source>
</evidence>
<keyword evidence="3" id="KW-1185">Reference proteome</keyword>
<feature type="region of interest" description="Disordered" evidence="1">
    <location>
        <begin position="1"/>
        <end position="24"/>
    </location>
</feature>